<comment type="subcellular location">
    <subcellularLocation>
        <location evidence="1">Cell membrane</location>
        <topology evidence="1">Multi-pass membrane protein</topology>
    </subcellularLocation>
</comment>
<evidence type="ECO:0000313" key="7">
    <source>
        <dbReference type="EMBL" id="HGQ35617.1"/>
    </source>
</evidence>
<dbReference type="EMBL" id="DTBD01000033">
    <property type="protein sequence ID" value="HGQ64440.1"/>
    <property type="molecule type" value="Genomic_DNA"/>
</dbReference>
<reference evidence="8" key="1">
    <citation type="journal article" date="2020" name="mSystems">
        <title>Genome- and Community-Level Interaction Insights into Carbon Utilization and Element Cycling Functions of Hydrothermarchaeota in Hydrothermal Sediment.</title>
        <authorList>
            <person name="Zhou Z."/>
            <person name="Liu Y."/>
            <person name="Xu W."/>
            <person name="Pan J."/>
            <person name="Luo Z.H."/>
            <person name="Li M."/>
        </authorList>
    </citation>
    <scope>NUCLEOTIDE SEQUENCE [LARGE SCALE GENOMIC DNA]</scope>
    <source>
        <strain evidence="8">SpSt-637</strain>
        <strain evidence="7">SpSt-667</strain>
    </source>
</reference>
<organism evidence="8">
    <name type="scientific">Ignisphaera aggregans</name>
    <dbReference type="NCBI Taxonomy" id="334771"/>
    <lineage>
        <taxon>Archaea</taxon>
        <taxon>Thermoproteota</taxon>
        <taxon>Thermoprotei</taxon>
        <taxon>Desulfurococcales</taxon>
        <taxon>Desulfurococcaceae</taxon>
        <taxon>Ignisphaera</taxon>
    </lineage>
</organism>
<evidence type="ECO:0000313" key="8">
    <source>
        <dbReference type="EMBL" id="HGQ64440.1"/>
    </source>
</evidence>
<feature type="transmembrane region" description="Helical" evidence="6">
    <location>
        <begin position="135"/>
        <end position="162"/>
    </location>
</feature>
<dbReference type="Pfam" id="PF02653">
    <property type="entry name" value="BPD_transp_2"/>
    <property type="match status" value="1"/>
</dbReference>
<feature type="transmembrane region" description="Helical" evidence="6">
    <location>
        <begin position="33"/>
        <end position="52"/>
    </location>
</feature>
<feature type="transmembrane region" description="Helical" evidence="6">
    <location>
        <begin position="312"/>
        <end position="329"/>
    </location>
</feature>
<gene>
    <name evidence="8" type="ORF">ENU08_04270</name>
    <name evidence="7" type="ORF">ENU41_02945</name>
</gene>
<evidence type="ECO:0000256" key="4">
    <source>
        <dbReference type="ARBA" id="ARBA00022989"/>
    </source>
</evidence>
<dbReference type="InterPro" id="IPR001851">
    <property type="entry name" value="ABC_transp_permease"/>
</dbReference>
<dbReference type="GO" id="GO:0005886">
    <property type="term" value="C:plasma membrane"/>
    <property type="evidence" value="ECO:0007669"/>
    <property type="project" value="UniProtKB-SubCell"/>
</dbReference>
<evidence type="ECO:0000256" key="2">
    <source>
        <dbReference type="ARBA" id="ARBA00022475"/>
    </source>
</evidence>
<comment type="caution">
    <text evidence="8">The sequence shown here is derived from an EMBL/GenBank/DDBJ whole genome shotgun (WGS) entry which is preliminary data.</text>
</comment>
<evidence type="ECO:0000256" key="5">
    <source>
        <dbReference type="ARBA" id="ARBA00023136"/>
    </source>
</evidence>
<feature type="transmembrane region" description="Helical" evidence="6">
    <location>
        <begin position="109"/>
        <end position="129"/>
    </location>
</feature>
<keyword evidence="3 6" id="KW-0812">Transmembrane</keyword>
<keyword evidence="2" id="KW-1003">Cell membrane</keyword>
<name>A0A7C4JJW4_9CREN</name>
<accession>A0A7C4JJW4</accession>
<dbReference type="EMBL" id="DTCK01000016">
    <property type="protein sequence ID" value="HGQ35617.1"/>
    <property type="molecule type" value="Genomic_DNA"/>
</dbReference>
<protein>
    <submittedName>
        <fullName evidence="8">ABC transporter permease</fullName>
    </submittedName>
</protein>
<dbReference type="CDD" id="cd06579">
    <property type="entry name" value="TM_PBP1_transp_AraH_like"/>
    <property type="match status" value="1"/>
</dbReference>
<dbReference type="GO" id="GO:0022857">
    <property type="term" value="F:transmembrane transporter activity"/>
    <property type="evidence" value="ECO:0007669"/>
    <property type="project" value="InterPro"/>
</dbReference>
<evidence type="ECO:0000256" key="1">
    <source>
        <dbReference type="ARBA" id="ARBA00004651"/>
    </source>
</evidence>
<dbReference type="PANTHER" id="PTHR32196">
    <property type="entry name" value="ABC TRANSPORTER PERMEASE PROTEIN YPHD-RELATED-RELATED"/>
    <property type="match status" value="1"/>
</dbReference>
<evidence type="ECO:0000256" key="3">
    <source>
        <dbReference type="ARBA" id="ARBA00022692"/>
    </source>
</evidence>
<feature type="transmembrane region" description="Helical" evidence="6">
    <location>
        <begin position="286"/>
        <end position="305"/>
    </location>
</feature>
<dbReference type="AlphaFoldDB" id="A0A7C4JJW4"/>
<feature type="transmembrane region" description="Helical" evidence="6">
    <location>
        <begin position="174"/>
        <end position="196"/>
    </location>
</feature>
<keyword evidence="4 6" id="KW-1133">Transmembrane helix</keyword>
<feature type="transmembrane region" description="Helical" evidence="6">
    <location>
        <begin position="227"/>
        <end position="250"/>
    </location>
</feature>
<keyword evidence="5 6" id="KW-0472">Membrane</keyword>
<proteinExistence type="predicted"/>
<evidence type="ECO:0000256" key="6">
    <source>
        <dbReference type="SAM" id="Phobius"/>
    </source>
</evidence>
<feature type="transmembrane region" description="Helical" evidence="6">
    <location>
        <begin position="59"/>
        <end position="79"/>
    </location>
</feature>
<sequence length="333" mass="35004">MTSKESRSKSFSATSIWIQFKHVYSTYEISRSLIPLVVLIIVSIALAPHYFLKPINIKVILMQVTPLALIATGEMLVILMGSIDLSPGSALAATAMLSALIVRQMGSFPLAIAVAIGLGAAIGAINGLLVTKLKIYSFVATLAALVIWRSFVIVVSGGRLIFGLREYASLAEDFGTYIPIGFVITLFIVFGIYLLLTRTVLGRYIYGLGSNEEAVRLAGVRADVAKFLAFTLAGILYGVGGVMLIAMSGLAVDPWTARGFELNAIASCVLGGVMLTGGSGHPLSGLLGAAILTILSNILVLLGITEIAVQQTIVGIVLVAAATALTRGLKYAK</sequence>